<dbReference type="InterPro" id="IPR003595">
    <property type="entry name" value="Tyr_Pase_cat"/>
</dbReference>
<dbReference type="SMART" id="SM00195">
    <property type="entry name" value="DSPc"/>
    <property type="match status" value="1"/>
</dbReference>
<feature type="compositionally biased region" description="Polar residues" evidence="3">
    <location>
        <begin position="389"/>
        <end position="398"/>
    </location>
</feature>
<dbReference type="InterPro" id="IPR020422">
    <property type="entry name" value="TYR_PHOSPHATASE_DUAL_dom"/>
</dbReference>
<dbReference type="FunFam" id="3.90.190.10:FF:000238">
    <property type="entry name" value="Uncharacterized protein"/>
    <property type="match status" value="1"/>
</dbReference>
<evidence type="ECO:0000256" key="3">
    <source>
        <dbReference type="SAM" id="MobiDB-lite"/>
    </source>
</evidence>
<feature type="compositionally biased region" description="Basic and acidic residues" evidence="3">
    <location>
        <begin position="378"/>
        <end position="388"/>
    </location>
</feature>
<organism evidence="6 7">
    <name type="scientific">Pelobates cultripes</name>
    <name type="common">Western spadefoot toad</name>
    <dbReference type="NCBI Taxonomy" id="61616"/>
    <lineage>
        <taxon>Eukaryota</taxon>
        <taxon>Metazoa</taxon>
        <taxon>Chordata</taxon>
        <taxon>Craniata</taxon>
        <taxon>Vertebrata</taxon>
        <taxon>Euteleostomi</taxon>
        <taxon>Amphibia</taxon>
        <taxon>Batrachia</taxon>
        <taxon>Anura</taxon>
        <taxon>Pelobatoidea</taxon>
        <taxon>Pelobatidae</taxon>
        <taxon>Pelobates</taxon>
    </lineage>
</organism>
<dbReference type="Pfam" id="PF00782">
    <property type="entry name" value="DSPc"/>
    <property type="match status" value="1"/>
</dbReference>
<feature type="domain" description="Tyrosine-protein phosphatase" evidence="4">
    <location>
        <begin position="57"/>
        <end position="224"/>
    </location>
</feature>
<dbReference type="InterPro" id="IPR000387">
    <property type="entry name" value="Tyr_Pase_dom"/>
</dbReference>
<evidence type="ECO:0000313" key="6">
    <source>
        <dbReference type="EMBL" id="CAH2275344.1"/>
    </source>
</evidence>
<dbReference type="SMART" id="SM00404">
    <property type="entry name" value="PTPc_motif"/>
    <property type="match status" value="1"/>
</dbReference>
<dbReference type="InterPro" id="IPR049573">
    <property type="entry name" value="PTPDC1_PTP"/>
</dbReference>
<keyword evidence="2" id="KW-0904">Protein phosphatase</keyword>
<dbReference type="CDD" id="cd14506">
    <property type="entry name" value="PTP_PTPDC1"/>
    <property type="match status" value="1"/>
</dbReference>
<evidence type="ECO:0000259" key="4">
    <source>
        <dbReference type="PROSITE" id="PS50054"/>
    </source>
</evidence>
<dbReference type="InterPro" id="IPR016130">
    <property type="entry name" value="Tyr_Pase_AS"/>
</dbReference>
<evidence type="ECO:0000256" key="2">
    <source>
        <dbReference type="ARBA" id="ARBA00022912"/>
    </source>
</evidence>
<dbReference type="GO" id="GO:0060271">
    <property type="term" value="P:cilium assembly"/>
    <property type="evidence" value="ECO:0007669"/>
    <property type="project" value="InterPro"/>
</dbReference>
<evidence type="ECO:0000313" key="7">
    <source>
        <dbReference type="Proteomes" id="UP001295444"/>
    </source>
</evidence>
<accession>A0AAD1RQ29</accession>
<dbReference type="PANTHER" id="PTHR23339">
    <property type="entry name" value="TYROSINE SPECIFIC PROTEIN PHOSPHATASE AND DUAL SPECIFICITY PROTEIN PHOSPHATASE"/>
    <property type="match status" value="1"/>
</dbReference>
<sequence>MNSSGEIPRPTYSQTRERVVRAVHPHLICSLTCGGRECRYEGPECWSLEQQAIRGLYSSWITDEILATSRPSTRLIQEHNITGQFQRFGIHSLVNAQLPWEHPYCGDPLEPQSGFSYRPQDFMDSGISFYNFSLPDFGVVPVPRILDAVKVIAFALREGKVAVHCHAGLGRTGVLIACYLVFACRASAADVIRFVRLRRPGSIQTGAQVSLVCDFALFLNSQWAVFPSTHPSSSPFTLSDYLISQRHLLHGQEARSLRYLPKPVAILCRRLAQLARGSRARGGPWVELERENANRLLLHTIAKAANERHRKGEPRPSSESEDTTEHGEKVKRRRVLLQSQLTCETGILQLLLTGDTQVDIVSNGICQLGLAPKTPLIPEDRLPEDKQRNSNTNVTNENRGAIMPSPHVLCIAEALAGLEDPDPDTKEGVQSMQRLLNEQESWGSIYTENNPKIICTLLWDWLQQLKEPVLCQEDVNLFCDGDWRENLTRLSRSQGETLCCLLQCVSKLPSLPTTLEDLVLLRLIRALTQQPPDSPRLPDNVLSQLRTIVNEIRMYGVTARAQRKQQIHNASKQNGEQ</sequence>
<dbReference type="PROSITE" id="PS50056">
    <property type="entry name" value="TYR_PHOSPHATASE_2"/>
    <property type="match status" value="1"/>
</dbReference>
<dbReference type="PROSITE" id="PS50054">
    <property type="entry name" value="TYR_PHOSPHATASE_DUAL"/>
    <property type="match status" value="1"/>
</dbReference>
<dbReference type="PROSITE" id="PS00383">
    <property type="entry name" value="TYR_PHOSPHATASE_1"/>
    <property type="match status" value="1"/>
</dbReference>
<dbReference type="GO" id="GO:0004725">
    <property type="term" value="F:protein tyrosine phosphatase activity"/>
    <property type="evidence" value="ECO:0007669"/>
    <property type="project" value="InterPro"/>
</dbReference>
<keyword evidence="1" id="KW-0378">Hydrolase</keyword>
<dbReference type="InterPro" id="IPR000340">
    <property type="entry name" value="Dual-sp_phosphatase_cat-dom"/>
</dbReference>
<reference evidence="6" key="1">
    <citation type="submission" date="2022-03" db="EMBL/GenBank/DDBJ databases">
        <authorList>
            <person name="Alioto T."/>
            <person name="Alioto T."/>
            <person name="Gomez Garrido J."/>
        </authorList>
    </citation>
    <scope>NUCLEOTIDE SEQUENCE</scope>
</reference>
<name>A0AAD1RQ29_PELCU</name>
<dbReference type="Gene3D" id="3.90.190.10">
    <property type="entry name" value="Protein tyrosine phosphatase superfamily"/>
    <property type="match status" value="1"/>
</dbReference>
<feature type="region of interest" description="Disordered" evidence="3">
    <location>
        <begin position="303"/>
        <end position="331"/>
    </location>
</feature>
<dbReference type="SUPFAM" id="SSF52799">
    <property type="entry name" value="(Phosphotyrosine protein) phosphatases II"/>
    <property type="match status" value="1"/>
</dbReference>
<dbReference type="AlphaFoldDB" id="A0AAD1RQ29"/>
<feature type="region of interest" description="Disordered" evidence="3">
    <location>
        <begin position="377"/>
        <end position="399"/>
    </location>
</feature>
<dbReference type="InterPro" id="IPR029021">
    <property type="entry name" value="Prot-tyrosine_phosphatase-like"/>
</dbReference>
<gene>
    <name evidence="6" type="ORF">PECUL_23A007678</name>
</gene>
<protein>
    <submittedName>
        <fullName evidence="6">Tyrosine phosphatase domain-containing 1-like</fullName>
    </submittedName>
</protein>
<evidence type="ECO:0000256" key="1">
    <source>
        <dbReference type="ARBA" id="ARBA00022801"/>
    </source>
</evidence>
<proteinExistence type="predicted"/>
<dbReference type="InterPro" id="IPR050561">
    <property type="entry name" value="PTP"/>
</dbReference>
<feature type="compositionally biased region" description="Basic and acidic residues" evidence="3">
    <location>
        <begin position="313"/>
        <end position="328"/>
    </location>
</feature>
<keyword evidence="7" id="KW-1185">Reference proteome</keyword>
<evidence type="ECO:0000259" key="5">
    <source>
        <dbReference type="PROSITE" id="PS50056"/>
    </source>
</evidence>
<dbReference type="EMBL" id="OW240914">
    <property type="protein sequence ID" value="CAH2275344.1"/>
    <property type="molecule type" value="Genomic_DNA"/>
</dbReference>
<feature type="domain" description="Tyrosine specific protein phosphatases" evidence="5">
    <location>
        <begin position="143"/>
        <end position="210"/>
    </location>
</feature>
<dbReference type="Proteomes" id="UP001295444">
    <property type="component" value="Chromosome 03"/>
</dbReference>